<dbReference type="Proteomes" id="UP000759246">
    <property type="component" value="Unassembled WGS sequence"/>
</dbReference>
<sequence length="258" mass="27343">TQVDIDEAKQKINEGQTKIADNDKEIATLQAGQFALKGYTEAAIANREALRSLQSQMIGLIEAYAAAGHSTQEIEAYTQSLKRQFIDQVTQLGYNQGEVTELAGAFDSLTGTIGQVPREVKEHVTDNGTVGATQGAIDGIHADPVTVPVRPSQSVIPVTLRVTTDLSTALTGKPHWGKPGPWRDGLIPHPGFADGGVIPSTRNYKVPGFAGGGLLPGRPPANPKADNLMATDGKGMFRVRSGEYVIASLLSISMARVS</sequence>
<name>A0A929RQJ4_9ACTO</name>
<protein>
    <submittedName>
        <fullName evidence="1">Uncharacterized protein</fullName>
    </submittedName>
</protein>
<organism evidence="1 2">
    <name type="scientific">Actinomyces bouchesdurhonensis</name>
    <dbReference type="NCBI Taxonomy" id="1852361"/>
    <lineage>
        <taxon>Bacteria</taxon>
        <taxon>Bacillati</taxon>
        <taxon>Actinomycetota</taxon>
        <taxon>Actinomycetes</taxon>
        <taxon>Actinomycetales</taxon>
        <taxon>Actinomycetaceae</taxon>
        <taxon>Actinomyces</taxon>
    </lineage>
</organism>
<comment type="caution">
    <text evidence="1">The sequence shown here is derived from an EMBL/GenBank/DDBJ whole genome shotgun (WGS) entry which is preliminary data.</text>
</comment>
<evidence type="ECO:0000313" key="2">
    <source>
        <dbReference type="Proteomes" id="UP000759246"/>
    </source>
</evidence>
<accession>A0A929RQJ4</accession>
<feature type="non-terminal residue" evidence="1">
    <location>
        <position position="1"/>
    </location>
</feature>
<proteinExistence type="predicted"/>
<reference evidence="1" key="1">
    <citation type="submission" date="2020-04" db="EMBL/GenBank/DDBJ databases">
        <title>Deep metagenomics examines the oral microbiome during advanced dental caries in children, revealing novel taxa and co-occurrences with host molecules.</title>
        <authorList>
            <person name="Baker J.L."/>
            <person name="Morton J.T."/>
            <person name="Dinis M."/>
            <person name="Alvarez R."/>
            <person name="Tran N.C."/>
            <person name="Knight R."/>
            <person name="Edlund A."/>
        </authorList>
    </citation>
    <scope>NUCLEOTIDE SEQUENCE</scope>
    <source>
        <strain evidence="1">JCVI_30_bin.13</strain>
    </source>
</reference>
<gene>
    <name evidence="1" type="ORF">HXK09_09170</name>
</gene>
<dbReference type="EMBL" id="JABZGF010000397">
    <property type="protein sequence ID" value="MBF0967295.1"/>
    <property type="molecule type" value="Genomic_DNA"/>
</dbReference>
<evidence type="ECO:0000313" key="1">
    <source>
        <dbReference type="EMBL" id="MBF0967295.1"/>
    </source>
</evidence>
<dbReference type="AlphaFoldDB" id="A0A929RQJ4"/>